<dbReference type="KEGG" id="vpy:HZI73_10715"/>
<dbReference type="EMBL" id="CP058649">
    <property type="protein sequence ID" value="QUI22733.1"/>
    <property type="molecule type" value="Genomic_DNA"/>
</dbReference>
<reference evidence="1" key="1">
    <citation type="submission" date="2020-07" db="EMBL/GenBank/DDBJ databases">
        <title>Vallitalea pronyensis genome.</title>
        <authorList>
            <person name="Postec A."/>
        </authorList>
    </citation>
    <scope>NUCLEOTIDE SEQUENCE</scope>
    <source>
        <strain evidence="1">FatNI3</strain>
    </source>
</reference>
<dbReference type="Pfam" id="PF19552">
    <property type="entry name" value="DUF6075"/>
    <property type="match status" value="1"/>
</dbReference>
<name>A0A8J8MK38_9FIRM</name>
<dbReference type="Proteomes" id="UP000683246">
    <property type="component" value="Chromosome"/>
</dbReference>
<gene>
    <name evidence="1" type="ORF">HZI73_10715</name>
</gene>
<proteinExistence type="predicted"/>
<sequence length="52" mass="6278">MKFIDNNHQVIFNQYIDKDDTSIHDVERYALFYIIAGCKNLREKGIQSFYDF</sequence>
<organism evidence="1 2">
    <name type="scientific">Vallitalea pronyensis</name>
    <dbReference type="NCBI Taxonomy" id="1348613"/>
    <lineage>
        <taxon>Bacteria</taxon>
        <taxon>Bacillati</taxon>
        <taxon>Bacillota</taxon>
        <taxon>Clostridia</taxon>
        <taxon>Lachnospirales</taxon>
        <taxon>Vallitaleaceae</taxon>
        <taxon>Vallitalea</taxon>
    </lineage>
</organism>
<evidence type="ECO:0000313" key="1">
    <source>
        <dbReference type="EMBL" id="QUI22733.1"/>
    </source>
</evidence>
<accession>A0A8J8MK38</accession>
<keyword evidence="2" id="KW-1185">Reference proteome</keyword>
<protein>
    <submittedName>
        <fullName evidence="1">Uncharacterized protein</fullName>
    </submittedName>
</protein>
<dbReference type="RefSeq" id="WP_212698228.1">
    <property type="nucleotide sequence ID" value="NZ_CP058649.1"/>
</dbReference>
<dbReference type="InterPro" id="IPR045721">
    <property type="entry name" value="DUF6075"/>
</dbReference>
<evidence type="ECO:0000313" key="2">
    <source>
        <dbReference type="Proteomes" id="UP000683246"/>
    </source>
</evidence>
<dbReference type="AlphaFoldDB" id="A0A8J8MK38"/>